<keyword evidence="6" id="KW-0963">Cytoplasm</keyword>
<dbReference type="SUPFAM" id="SSF52402">
    <property type="entry name" value="Adenine nucleotide alpha hydrolases-like"/>
    <property type="match status" value="1"/>
</dbReference>
<comment type="similarity">
    <text evidence="6">Belongs to the tRNA(Ile)-lysidine synthase family.</text>
</comment>
<dbReference type="Gene3D" id="3.40.50.620">
    <property type="entry name" value="HUPs"/>
    <property type="match status" value="1"/>
</dbReference>
<dbReference type="Pfam" id="PF01171">
    <property type="entry name" value="ATP_bind_3"/>
    <property type="match status" value="1"/>
</dbReference>
<comment type="domain">
    <text evidence="6">The N-terminal region contains the highly conserved SGGXDS motif, predicted to be a P-loop motif involved in ATP binding.</text>
</comment>
<dbReference type="CDD" id="cd01992">
    <property type="entry name" value="TilS_N"/>
    <property type="match status" value="1"/>
</dbReference>
<feature type="domain" description="tRNA(Ile)-lysidine/2-thiocytidine synthase N-terminal" evidence="7">
    <location>
        <begin position="29"/>
        <end position="193"/>
    </location>
</feature>
<dbReference type="RefSeq" id="WP_182385385.1">
    <property type="nucleotide sequence ID" value="NZ_CP059833.1"/>
</dbReference>
<dbReference type="Proteomes" id="UP000515570">
    <property type="component" value="Chromosome"/>
</dbReference>
<dbReference type="AlphaFoldDB" id="A0A7G5FD86"/>
<evidence type="ECO:0000256" key="1">
    <source>
        <dbReference type="ARBA" id="ARBA00022598"/>
    </source>
</evidence>
<dbReference type="EC" id="6.3.4.19" evidence="6"/>
<feature type="binding site" evidence="6">
    <location>
        <begin position="33"/>
        <end position="38"/>
    </location>
    <ligand>
        <name>ATP</name>
        <dbReference type="ChEBI" id="CHEBI:30616"/>
    </ligand>
</feature>
<reference evidence="8 9" key="1">
    <citation type="submission" date="2020-07" db="EMBL/GenBank/DDBJ databases">
        <title>non toxigenic Corynebacterium sp. nov from a clinical source.</title>
        <authorList>
            <person name="Bernier A.-M."/>
            <person name="Bernard K."/>
        </authorList>
    </citation>
    <scope>NUCLEOTIDE SEQUENCE [LARGE SCALE GENOMIC DNA]</scope>
    <source>
        <strain evidence="9">NML 93-0612</strain>
    </source>
</reference>
<evidence type="ECO:0000259" key="7">
    <source>
        <dbReference type="Pfam" id="PF01171"/>
    </source>
</evidence>
<dbReference type="InterPro" id="IPR012795">
    <property type="entry name" value="tRNA_Ile_lys_synt_N"/>
</dbReference>
<comment type="function">
    <text evidence="6">Ligates lysine onto the cytidine present at position 34 of the AUA codon-specific tRNA(Ile) that contains the anticodon CAU, in an ATP-dependent manner. Cytidine is converted to lysidine, thus changing the amino acid specificity of the tRNA from methionine to isoleucine.</text>
</comment>
<dbReference type="GO" id="GO:0032267">
    <property type="term" value="F:tRNA(Ile)-lysidine synthase activity"/>
    <property type="evidence" value="ECO:0007669"/>
    <property type="project" value="UniProtKB-EC"/>
</dbReference>
<keyword evidence="9" id="KW-1185">Reference proteome</keyword>
<dbReference type="EMBL" id="CP059833">
    <property type="protein sequence ID" value="QMV84577.1"/>
    <property type="molecule type" value="Genomic_DNA"/>
</dbReference>
<dbReference type="PANTHER" id="PTHR43033:SF1">
    <property type="entry name" value="TRNA(ILE)-LYSIDINE SYNTHASE-RELATED"/>
    <property type="match status" value="1"/>
</dbReference>
<dbReference type="InterPro" id="IPR011063">
    <property type="entry name" value="TilS/TtcA_N"/>
</dbReference>
<proteinExistence type="inferred from homology"/>
<dbReference type="PANTHER" id="PTHR43033">
    <property type="entry name" value="TRNA(ILE)-LYSIDINE SYNTHASE-RELATED"/>
    <property type="match status" value="1"/>
</dbReference>
<accession>A0A7G5FD86</accession>
<keyword evidence="2 6" id="KW-0819">tRNA processing</keyword>
<keyword evidence="3 6" id="KW-0547">Nucleotide-binding</keyword>
<evidence type="ECO:0000256" key="6">
    <source>
        <dbReference type="HAMAP-Rule" id="MF_01161"/>
    </source>
</evidence>
<comment type="catalytic activity">
    <reaction evidence="5 6">
        <text>cytidine(34) in tRNA(Ile2) + L-lysine + ATP = lysidine(34) in tRNA(Ile2) + AMP + diphosphate + H(+)</text>
        <dbReference type="Rhea" id="RHEA:43744"/>
        <dbReference type="Rhea" id="RHEA-COMP:10625"/>
        <dbReference type="Rhea" id="RHEA-COMP:10670"/>
        <dbReference type="ChEBI" id="CHEBI:15378"/>
        <dbReference type="ChEBI" id="CHEBI:30616"/>
        <dbReference type="ChEBI" id="CHEBI:32551"/>
        <dbReference type="ChEBI" id="CHEBI:33019"/>
        <dbReference type="ChEBI" id="CHEBI:82748"/>
        <dbReference type="ChEBI" id="CHEBI:83665"/>
        <dbReference type="ChEBI" id="CHEBI:456215"/>
        <dbReference type="EC" id="6.3.4.19"/>
    </reaction>
</comment>
<organism evidence="8 9">
    <name type="scientific">Corynebacterium hindlerae</name>
    <dbReference type="NCBI Taxonomy" id="699041"/>
    <lineage>
        <taxon>Bacteria</taxon>
        <taxon>Bacillati</taxon>
        <taxon>Actinomycetota</taxon>
        <taxon>Actinomycetes</taxon>
        <taxon>Mycobacteriales</taxon>
        <taxon>Corynebacteriaceae</taxon>
        <taxon>Corynebacterium</taxon>
    </lineage>
</organism>
<name>A0A7G5FD86_9CORY</name>
<evidence type="ECO:0000256" key="4">
    <source>
        <dbReference type="ARBA" id="ARBA00022840"/>
    </source>
</evidence>
<keyword evidence="1 6" id="KW-0436">Ligase</keyword>
<gene>
    <name evidence="6 8" type="primary">tilS</name>
    <name evidence="8" type="ORF">HW450_09425</name>
</gene>
<dbReference type="GO" id="GO:0005524">
    <property type="term" value="F:ATP binding"/>
    <property type="evidence" value="ECO:0007669"/>
    <property type="project" value="UniProtKB-UniRule"/>
</dbReference>
<evidence type="ECO:0000256" key="2">
    <source>
        <dbReference type="ARBA" id="ARBA00022694"/>
    </source>
</evidence>
<dbReference type="GO" id="GO:0005737">
    <property type="term" value="C:cytoplasm"/>
    <property type="evidence" value="ECO:0007669"/>
    <property type="project" value="UniProtKB-SubCell"/>
</dbReference>
<comment type="subcellular location">
    <subcellularLocation>
        <location evidence="6">Cytoplasm</location>
    </subcellularLocation>
</comment>
<evidence type="ECO:0000256" key="5">
    <source>
        <dbReference type="ARBA" id="ARBA00048539"/>
    </source>
</evidence>
<dbReference type="NCBIfam" id="TIGR02432">
    <property type="entry name" value="lysidine_TilS_N"/>
    <property type="match status" value="1"/>
</dbReference>
<dbReference type="HAMAP" id="MF_01161">
    <property type="entry name" value="tRNA_Ile_lys_synt"/>
    <property type="match status" value="1"/>
</dbReference>
<keyword evidence="4 6" id="KW-0067">ATP-binding</keyword>
<dbReference type="GO" id="GO:0006400">
    <property type="term" value="P:tRNA modification"/>
    <property type="evidence" value="ECO:0007669"/>
    <property type="project" value="UniProtKB-UniRule"/>
</dbReference>
<evidence type="ECO:0000313" key="8">
    <source>
        <dbReference type="EMBL" id="QMV84577.1"/>
    </source>
</evidence>
<sequence length="305" mass="32412">MTVPYPRHSPAFLRIRNAVRPFVTEQPTVIGLSGGADSLALVAAALVEGAQVHSVVVDHQLQEGSDVVAQRATDVASRWGAHATVIPVVVSGGGGMEAAARQARYAALTSFGKPVWTAHTMDDQAETYLLGALRGNPTGIAQESCISGVRIVRPLLGVRRADTVQACTELGVEAWQDPHNDSFEYRRVRIRHEVLPLLNDIIGGDSIPAIAQAATRAHQANETITSLADPFAPISQLRSMPVAVRHESIAGLIRSAVGKVSQAALQQVDDLVMGWKGQGPVAIGGGSGVRIWIRRSGDQLVVEEQ</sequence>
<dbReference type="InterPro" id="IPR012094">
    <property type="entry name" value="tRNA_Ile_lys_synt"/>
</dbReference>
<evidence type="ECO:0000313" key="9">
    <source>
        <dbReference type="Proteomes" id="UP000515570"/>
    </source>
</evidence>
<dbReference type="InterPro" id="IPR014729">
    <property type="entry name" value="Rossmann-like_a/b/a_fold"/>
</dbReference>
<protein>
    <recommendedName>
        <fullName evidence="6">tRNA(Ile)-lysidine synthase</fullName>
        <ecNumber evidence="6">6.3.4.19</ecNumber>
    </recommendedName>
    <alternativeName>
        <fullName evidence="6">tRNA(Ile)-2-lysyl-cytidine synthase</fullName>
    </alternativeName>
    <alternativeName>
        <fullName evidence="6">tRNA(Ile)-lysidine synthetase</fullName>
    </alternativeName>
</protein>
<evidence type="ECO:0000256" key="3">
    <source>
        <dbReference type="ARBA" id="ARBA00022741"/>
    </source>
</evidence>